<dbReference type="EC" id="1.1.1.169" evidence="3 10"/>
<feature type="domain" description="Ketopantoate reductase C-terminal" evidence="12">
    <location>
        <begin position="180"/>
        <end position="303"/>
    </location>
</feature>
<comment type="function">
    <text evidence="10">Catalyzes the NADPH-dependent reduction of ketopantoate into pantoic acid.</text>
</comment>
<evidence type="ECO:0000256" key="3">
    <source>
        <dbReference type="ARBA" id="ARBA00013014"/>
    </source>
</evidence>
<evidence type="ECO:0000259" key="12">
    <source>
        <dbReference type="Pfam" id="PF08546"/>
    </source>
</evidence>
<dbReference type="PANTHER" id="PTHR43765">
    <property type="entry name" value="2-DEHYDROPANTOATE 2-REDUCTASE-RELATED"/>
    <property type="match status" value="1"/>
</dbReference>
<dbReference type="InterPro" id="IPR008927">
    <property type="entry name" value="6-PGluconate_DH-like_C_sf"/>
</dbReference>
<dbReference type="SUPFAM" id="SSF48179">
    <property type="entry name" value="6-phosphogluconate dehydrogenase C-terminal domain-like"/>
    <property type="match status" value="1"/>
</dbReference>
<feature type="domain" description="Ketopantoate reductase N-terminal" evidence="11">
    <location>
        <begin position="9"/>
        <end position="151"/>
    </location>
</feature>
<evidence type="ECO:0000256" key="5">
    <source>
        <dbReference type="ARBA" id="ARBA00022655"/>
    </source>
</evidence>
<dbReference type="Pfam" id="PF08546">
    <property type="entry name" value="ApbA_C"/>
    <property type="match status" value="1"/>
</dbReference>
<keyword evidence="6 10" id="KW-0521">NADP</keyword>
<dbReference type="InterPro" id="IPR013332">
    <property type="entry name" value="KPR_N"/>
</dbReference>
<name>A0ABR8LG54_9ALTE</name>
<evidence type="ECO:0000256" key="6">
    <source>
        <dbReference type="ARBA" id="ARBA00022857"/>
    </source>
</evidence>
<evidence type="ECO:0000256" key="2">
    <source>
        <dbReference type="ARBA" id="ARBA00007870"/>
    </source>
</evidence>
<evidence type="ECO:0000256" key="8">
    <source>
        <dbReference type="ARBA" id="ARBA00032024"/>
    </source>
</evidence>
<dbReference type="InterPro" id="IPR013328">
    <property type="entry name" value="6PGD_dom2"/>
</dbReference>
<dbReference type="InterPro" id="IPR013752">
    <property type="entry name" value="KPA_reductase"/>
</dbReference>
<evidence type="ECO:0000259" key="11">
    <source>
        <dbReference type="Pfam" id="PF02558"/>
    </source>
</evidence>
<comment type="similarity">
    <text evidence="2 10">Belongs to the ketopantoate reductase family.</text>
</comment>
<dbReference type="Pfam" id="PF02558">
    <property type="entry name" value="ApbA"/>
    <property type="match status" value="1"/>
</dbReference>
<dbReference type="InterPro" id="IPR036291">
    <property type="entry name" value="NAD(P)-bd_dom_sf"/>
</dbReference>
<evidence type="ECO:0000313" key="14">
    <source>
        <dbReference type="Proteomes" id="UP000624419"/>
    </source>
</evidence>
<dbReference type="NCBIfam" id="TIGR00745">
    <property type="entry name" value="apbA_panE"/>
    <property type="match status" value="1"/>
</dbReference>
<dbReference type="PANTHER" id="PTHR43765:SF2">
    <property type="entry name" value="2-DEHYDROPANTOATE 2-REDUCTASE"/>
    <property type="match status" value="1"/>
</dbReference>
<dbReference type="Gene3D" id="1.10.1040.10">
    <property type="entry name" value="N-(1-d-carboxylethyl)-l-norvaline Dehydrogenase, domain 2"/>
    <property type="match status" value="1"/>
</dbReference>
<dbReference type="Gene3D" id="3.40.50.720">
    <property type="entry name" value="NAD(P)-binding Rossmann-like Domain"/>
    <property type="match status" value="1"/>
</dbReference>
<keyword evidence="14" id="KW-1185">Reference proteome</keyword>
<protein>
    <recommendedName>
        <fullName evidence="4 10">2-dehydropantoate 2-reductase</fullName>
        <ecNumber evidence="3 10">1.1.1.169</ecNumber>
    </recommendedName>
    <alternativeName>
        <fullName evidence="8 10">Ketopantoate reductase</fullName>
    </alternativeName>
</protein>
<keyword evidence="5 10" id="KW-0566">Pantothenate biosynthesis</keyword>
<keyword evidence="7 10" id="KW-0560">Oxidoreductase</keyword>
<dbReference type="Proteomes" id="UP000624419">
    <property type="component" value="Unassembled WGS sequence"/>
</dbReference>
<reference evidence="13 14" key="1">
    <citation type="submission" date="2020-04" db="EMBL/GenBank/DDBJ databases">
        <title>Salinimonas sp. HHU 13199.</title>
        <authorList>
            <person name="Cui X."/>
            <person name="Zhang D."/>
        </authorList>
    </citation>
    <scope>NUCLEOTIDE SEQUENCE [LARGE SCALE GENOMIC DNA]</scope>
    <source>
        <strain evidence="13 14">HHU 13199</strain>
    </source>
</reference>
<evidence type="ECO:0000256" key="1">
    <source>
        <dbReference type="ARBA" id="ARBA00004994"/>
    </source>
</evidence>
<evidence type="ECO:0000256" key="7">
    <source>
        <dbReference type="ARBA" id="ARBA00023002"/>
    </source>
</evidence>
<accession>A0ABR8LG54</accession>
<proteinExistence type="inferred from homology"/>
<evidence type="ECO:0000256" key="4">
    <source>
        <dbReference type="ARBA" id="ARBA00019465"/>
    </source>
</evidence>
<comment type="catalytic activity">
    <reaction evidence="9 10">
        <text>(R)-pantoate + NADP(+) = 2-dehydropantoate + NADPH + H(+)</text>
        <dbReference type="Rhea" id="RHEA:16233"/>
        <dbReference type="ChEBI" id="CHEBI:11561"/>
        <dbReference type="ChEBI" id="CHEBI:15378"/>
        <dbReference type="ChEBI" id="CHEBI:15980"/>
        <dbReference type="ChEBI" id="CHEBI:57783"/>
        <dbReference type="ChEBI" id="CHEBI:58349"/>
        <dbReference type="EC" id="1.1.1.169"/>
    </reaction>
</comment>
<dbReference type="SUPFAM" id="SSF51735">
    <property type="entry name" value="NAD(P)-binding Rossmann-fold domains"/>
    <property type="match status" value="1"/>
</dbReference>
<dbReference type="RefSeq" id="WP_191023114.1">
    <property type="nucleotide sequence ID" value="NZ_JABBXD010000002.1"/>
</dbReference>
<evidence type="ECO:0000256" key="9">
    <source>
        <dbReference type="ARBA" id="ARBA00048793"/>
    </source>
</evidence>
<dbReference type="InterPro" id="IPR003710">
    <property type="entry name" value="ApbA"/>
</dbReference>
<evidence type="ECO:0000256" key="10">
    <source>
        <dbReference type="RuleBase" id="RU362068"/>
    </source>
</evidence>
<evidence type="ECO:0000313" key="13">
    <source>
        <dbReference type="EMBL" id="MBD3585239.1"/>
    </source>
</evidence>
<dbReference type="InterPro" id="IPR050838">
    <property type="entry name" value="Ketopantoate_reductase"/>
</dbReference>
<organism evidence="13 14">
    <name type="scientific">Salinimonas profundi</name>
    <dbReference type="NCBI Taxonomy" id="2729140"/>
    <lineage>
        <taxon>Bacteria</taxon>
        <taxon>Pseudomonadati</taxon>
        <taxon>Pseudomonadota</taxon>
        <taxon>Gammaproteobacteria</taxon>
        <taxon>Alteromonadales</taxon>
        <taxon>Alteromonadaceae</taxon>
        <taxon>Alteromonas/Salinimonas group</taxon>
        <taxon>Salinimonas</taxon>
    </lineage>
</organism>
<sequence length="307" mass="34054">MANPIRGQVHIVGSGAIGSLIAAGAQRNNIAYSLAPRSPEKLTQRITSYSNQSRWLSANLANKDSLGPDDLLILPLKVYQLEAAARQWQDRLDESTPILLLHNGMGGLEAVRRVLPEHAIYIATTSHGVLKTSRHEVRHTGFGRTIFGEAPDNQAIDDEQLERVFETVSRCLQPVTWHKNIMEALWFKLAINAVINPLTALHDIPNGDLSDSRFAGHINDISQETATVMQAEGFRCSVQDLVGQVMQVIRATSQNYSSMHQDVKHRRPTEIDAINGYIVQSAQKKGIDVPINAFLYKKIKALESTYS</sequence>
<comment type="pathway">
    <text evidence="1 10">Cofactor biosynthesis; (R)-pantothenate biosynthesis; (R)-pantoate from 3-methyl-2-oxobutanoate: step 2/2.</text>
</comment>
<dbReference type="EMBL" id="JABBXD010000002">
    <property type="protein sequence ID" value="MBD3585239.1"/>
    <property type="molecule type" value="Genomic_DNA"/>
</dbReference>
<gene>
    <name evidence="13" type="ORF">HHX48_05790</name>
</gene>
<comment type="caution">
    <text evidence="13">The sequence shown here is derived from an EMBL/GenBank/DDBJ whole genome shotgun (WGS) entry which is preliminary data.</text>
</comment>